<dbReference type="STRING" id="37653.A0A0L8G7A2"/>
<dbReference type="GO" id="GO:0042276">
    <property type="term" value="P:error-prone translesion synthesis"/>
    <property type="evidence" value="ECO:0007669"/>
    <property type="project" value="TreeGrafter"/>
</dbReference>
<reference evidence="1" key="1">
    <citation type="submission" date="2015-07" db="EMBL/GenBank/DDBJ databases">
        <title>MeaNS - Measles Nucleotide Surveillance Program.</title>
        <authorList>
            <person name="Tran T."/>
            <person name="Druce J."/>
        </authorList>
    </citation>
    <scope>NUCLEOTIDE SEQUENCE</scope>
    <source>
        <strain evidence="1">UCB-OBI-ISO-001</strain>
        <tissue evidence="1">Gonad</tissue>
    </source>
</reference>
<name>A0A0L8G7A2_OCTBM</name>
<dbReference type="GO" id="GO:0005634">
    <property type="term" value="C:nucleus"/>
    <property type="evidence" value="ECO:0007669"/>
    <property type="project" value="TreeGrafter"/>
</dbReference>
<dbReference type="OrthoDB" id="2414538at2759"/>
<dbReference type="GO" id="GO:0000724">
    <property type="term" value="P:double-strand break repair via homologous recombination"/>
    <property type="evidence" value="ECO:0007669"/>
    <property type="project" value="TreeGrafter"/>
</dbReference>
<gene>
    <name evidence="1" type="ORF">OCBIM_22038669mg</name>
</gene>
<dbReference type="AlphaFoldDB" id="A0A0L8G7A2"/>
<dbReference type="EMBL" id="KQ423432">
    <property type="protein sequence ID" value="KOF72916.1"/>
    <property type="molecule type" value="Genomic_DNA"/>
</dbReference>
<evidence type="ECO:0000313" key="1">
    <source>
        <dbReference type="EMBL" id="KOF72916.1"/>
    </source>
</evidence>
<dbReference type="InterPro" id="IPR030559">
    <property type="entry name" value="PolZ_Rev3"/>
</dbReference>
<protein>
    <submittedName>
        <fullName evidence="1">Uncharacterized protein</fullName>
    </submittedName>
</protein>
<sequence>MLLDEDLERMSTCELEVDIVAADILNRLDVNDNIGVNPGLTALWNDEKERRRLKGLSSQCGLSQSQERENLISSPCEEALKNRLQKIIQFHQMYGQHTTHSQDGAKSSLDSVYPASLVESHSFTDDSKFLSSF</sequence>
<dbReference type="GO" id="GO:0016035">
    <property type="term" value="C:zeta DNA polymerase complex"/>
    <property type="evidence" value="ECO:0007669"/>
    <property type="project" value="InterPro"/>
</dbReference>
<proteinExistence type="predicted"/>
<organism evidence="1">
    <name type="scientific">Octopus bimaculoides</name>
    <name type="common">California two-spotted octopus</name>
    <dbReference type="NCBI Taxonomy" id="37653"/>
    <lineage>
        <taxon>Eukaryota</taxon>
        <taxon>Metazoa</taxon>
        <taxon>Spiralia</taxon>
        <taxon>Lophotrochozoa</taxon>
        <taxon>Mollusca</taxon>
        <taxon>Cephalopoda</taxon>
        <taxon>Coleoidea</taxon>
        <taxon>Octopodiformes</taxon>
        <taxon>Octopoda</taxon>
        <taxon>Incirrata</taxon>
        <taxon>Octopodidae</taxon>
        <taxon>Octopus</taxon>
    </lineage>
</organism>
<dbReference type="PANTHER" id="PTHR45812:SF1">
    <property type="entry name" value="DNA POLYMERASE ZETA CATALYTIC SUBUNIT"/>
    <property type="match status" value="1"/>
</dbReference>
<dbReference type="KEGG" id="obi:106878648"/>
<accession>A0A0L8G7A2</accession>
<dbReference type="GO" id="GO:0003887">
    <property type="term" value="F:DNA-directed DNA polymerase activity"/>
    <property type="evidence" value="ECO:0007669"/>
    <property type="project" value="TreeGrafter"/>
</dbReference>
<dbReference type="PANTHER" id="PTHR45812">
    <property type="entry name" value="DNA POLYMERASE ZETA CATALYTIC SUBUNIT"/>
    <property type="match status" value="1"/>
</dbReference>